<feature type="transmembrane region" description="Helical" evidence="2">
    <location>
        <begin position="181"/>
        <end position="199"/>
    </location>
</feature>
<keyword evidence="4" id="KW-0012">Acyltransferase</keyword>
<evidence type="ECO:0000313" key="4">
    <source>
        <dbReference type="EMBL" id="KWV56727.1"/>
    </source>
</evidence>
<dbReference type="AlphaFoldDB" id="A0A109JX26"/>
<evidence type="ECO:0000256" key="2">
    <source>
        <dbReference type="SAM" id="Phobius"/>
    </source>
</evidence>
<protein>
    <submittedName>
        <fullName evidence="4">Acyltransferase</fullName>
    </submittedName>
</protein>
<keyword evidence="2" id="KW-1133">Transmembrane helix</keyword>
<feature type="domain" description="Acyltransferase 3" evidence="3">
    <location>
        <begin position="6"/>
        <end position="339"/>
    </location>
</feature>
<feature type="region of interest" description="Disordered" evidence="1">
    <location>
        <begin position="359"/>
        <end position="395"/>
    </location>
</feature>
<dbReference type="InterPro" id="IPR050879">
    <property type="entry name" value="Acyltransferase_3"/>
</dbReference>
<feature type="transmembrane region" description="Helical" evidence="2">
    <location>
        <begin position="249"/>
        <end position="273"/>
    </location>
</feature>
<keyword evidence="2" id="KW-0812">Transmembrane</keyword>
<dbReference type="OrthoDB" id="9796461at2"/>
<feature type="transmembrane region" description="Helical" evidence="2">
    <location>
        <begin position="294"/>
        <end position="314"/>
    </location>
</feature>
<feature type="transmembrane region" description="Helical" evidence="2">
    <location>
        <begin position="12"/>
        <end position="30"/>
    </location>
</feature>
<dbReference type="PANTHER" id="PTHR23028">
    <property type="entry name" value="ACETYLTRANSFERASE"/>
    <property type="match status" value="1"/>
</dbReference>
<feature type="transmembrane region" description="Helical" evidence="2">
    <location>
        <begin position="118"/>
        <end position="138"/>
    </location>
</feature>
<evidence type="ECO:0000259" key="3">
    <source>
        <dbReference type="Pfam" id="PF01757"/>
    </source>
</evidence>
<evidence type="ECO:0000256" key="1">
    <source>
        <dbReference type="SAM" id="MobiDB-lite"/>
    </source>
</evidence>
<dbReference type="RefSeq" id="WP_062369175.1">
    <property type="nucleotide sequence ID" value="NZ_LNCD01000034.1"/>
</dbReference>
<dbReference type="EMBL" id="LNCD01000034">
    <property type="protein sequence ID" value="KWV56727.1"/>
    <property type="molecule type" value="Genomic_DNA"/>
</dbReference>
<dbReference type="GO" id="GO:0016020">
    <property type="term" value="C:membrane"/>
    <property type="evidence" value="ECO:0007669"/>
    <property type="project" value="TreeGrafter"/>
</dbReference>
<dbReference type="InterPro" id="IPR002656">
    <property type="entry name" value="Acyl_transf_3_dom"/>
</dbReference>
<feature type="transmembrane region" description="Helical" evidence="2">
    <location>
        <begin position="73"/>
        <end position="91"/>
    </location>
</feature>
<keyword evidence="5" id="KW-1185">Reference proteome</keyword>
<organism evidence="4 5">
    <name type="scientific">Rhizobium altiplani</name>
    <dbReference type="NCBI Taxonomy" id="1864509"/>
    <lineage>
        <taxon>Bacteria</taxon>
        <taxon>Pseudomonadati</taxon>
        <taxon>Pseudomonadota</taxon>
        <taxon>Alphaproteobacteria</taxon>
        <taxon>Hyphomicrobiales</taxon>
        <taxon>Rhizobiaceae</taxon>
        <taxon>Rhizobium/Agrobacterium group</taxon>
        <taxon>Rhizobium</taxon>
    </lineage>
</organism>
<sequence length="395" mass="44400">MSRDRQLDGLRTLAVTMVLYHHFFAVNGSVLGHLGVRLFFVLSGFLITRLLLDARSFADYQPRAALKAFYIRRALRIFPPYFAMLAFIWFVNLEGARGSLKWHALYLSNFWYALRNEWTPWVLCHAWSLSIEEQFYIAWPLVILLAPRRLIASVCVAVIAFSLAYRLYWPFTGTPSLARDLLPPASVDALVAGALLAVYRRKTEAWPRWIGPRWIGPRWIGVSVVPLTIASITVLWLKSVSMTPTLEWVTWIGGEVFPLIPLVMLVGCCSSGMQGAFGRMLESPTNTAIGRMSYGVYLFHPVVLSLVVKAQSWIPVNVSEQGPGRFVVATAATLMLASISWLAFERPLNQLKRYFPYVSSARPSTPSSRPSIAGERGYEASAYRPSYANPDERGS</sequence>
<feature type="transmembrane region" description="Helical" evidence="2">
    <location>
        <begin position="36"/>
        <end position="52"/>
    </location>
</feature>
<name>A0A109JX26_9HYPH</name>
<proteinExistence type="predicted"/>
<reference evidence="4 5" key="1">
    <citation type="submission" date="2015-11" db="EMBL/GenBank/DDBJ databases">
        <title>Draft Genome Sequence of the Strain BR 10423 (Rhizobium sp.) isolated from nodules of Mimosa pudica.</title>
        <authorList>
            <person name="Barauna A.C."/>
            <person name="Zilli J.E."/>
            <person name="Simoes-Araujo J.L."/>
            <person name="Reis V.M."/>
            <person name="James E.K."/>
            <person name="Reis F.B.Jr."/>
            <person name="Rouws L.F."/>
            <person name="Passos S.R."/>
            <person name="Gois S.R."/>
        </authorList>
    </citation>
    <scope>NUCLEOTIDE SEQUENCE [LARGE SCALE GENOMIC DNA]</scope>
    <source>
        <strain evidence="4 5">BR10423</strain>
    </source>
</reference>
<comment type="caution">
    <text evidence="4">The sequence shown here is derived from an EMBL/GenBank/DDBJ whole genome shotgun (WGS) entry which is preliminary data.</text>
</comment>
<feature type="transmembrane region" description="Helical" evidence="2">
    <location>
        <begin position="150"/>
        <end position="169"/>
    </location>
</feature>
<gene>
    <name evidence="4" type="ORF">AS026_33335</name>
</gene>
<dbReference type="GO" id="GO:0009103">
    <property type="term" value="P:lipopolysaccharide biosynthetic process"/>
    <property type="evidence" value="ECO:0007669"/>
    <property type="project" value="TreeGrafter"/>
</dbReference>
<feature type="transmembrane region" description="Helical" evidence="2">
    <location>
        <begin position="326"/>
        <end position="344"/>
    </location>
</feature>
<evidence type="ECO:0000313" key="5">
    <source>
        <dbReference type="Proteomes" id="UP000068164"/>
    </source>
</evidence>
<feature type="compositionally biased region" description="Low complexity" evidence="1">
    <location>
        <begin position="359"/>
        <end position="371"/>
    </location>
</feature>
<dbReference type="PANTHER" id="PTHR23028:SF53">
    <property type="entry name" value="ACYL_TRANSF_3 DOMAIN-CONTAINING PROTEIN"/>
    <property type="match status" value="1"/>
</dbReference>
<dbReference type="Pfam" id="PF01757">
    <property type="entry name" value="Acyl_transf_3"/>
    <property type="match status" value="1"/>
</dbReference>
<keyword evidence="2" id="KW-0472">Membrane</keyword>
<dbReference type="GO" id="GO:0016747">
    <property type="term" value="F:acyltransferase activity, transferring groups other than amino-acyl groups"/>
    <property type="evidence" value="ECO:0007669"/>
    <property type="project" value="InterPro"/>
</dbReference>
<feature type="transmembrane region" description="Helical" evidence="2">
    <location>
        <begin position="219"/>
        <end position="237"/>
    </location>
</feature>
<accession>A0A109JX26</accession>
<keyword evidence="4" id="KW-0808">Transferase</keyword>
<dbReference type="Proteomes" id="UP000068164">
    <property type="component" value="Unassembled WGS sequence"/>
</dbReference>